<evidence type="ECO:0008006" key="4">
    <source>
        <dbReference type="Google" id="ProtNLM"/>
    </source>
</evidence>
<accession>A0A098C3Z4</accession>
<gene>
    <name evidence="2" type="ORF">ING2E5B_2408</name>
</gene>
<dbReference type="Gene3D" id="2.40.160.60">
    <property type="entry name" value="Outer membrane protein transport protein (OMPP1/FadL/TodX)"/>
    <property type="match status" value="1"/>
</dbReference>
<sequence>MNIKKKRFPLLIAFLTITTVILAQQVGSNSPYGRYGFGVLSNPALGASEAMGGISYGLRRSQQVNPGNPASYSELDSLTFIFDLGVSAQLSSMSDGVNSRDFYNGNLDYIALQFPLFRNMGGSVGLLPYSKVGYNFGNRRSLSDIQYLETYRGTGGLSQVYFGAAWEPFKSLSIGANVSYLFGNFSHSRISTPVTSNALISEGKNRFSIRELKYDLGLQYSYNISNTKSITFGAVYSPQITTKADVYSSVMNYTSDPYQSPDLEPVQIISSDTLSGEGFQIPQTFGAGLTYQTENFLVGVDGTYQLWKNSAYSSQLDGLTDNSRYNDLYRINAGAEYVIDPYSQNFFNRIRFRGGISYSNSYINVSVSNPESSQNIGMGSYNEYGINIGLGLPFHDLRTGHLSMLNIGFGYSRQDPNSQFMVGQDMFKISVNMNVNELWFFKRQFE</sequence>
<dbReference type="KEGG" id="pbt:ING2E5B_2408"/>
<keyword evidence="3" id="KW-1185">Reference proteome</keyword>
<keyword evidence="1" id="KW-0732">Signal</keyword>
<dbReference type="PATRIC" id="fig|1562970.3.peg.2382"/>
<evidence type="ECO:0000256" key="1">
    <source>
        <dbReference type="SAM" id="SignalP"/>
    </source>
</evidence>
<name>A0A098C3Z4_9BACT</name>
<evidence type="ECO:0000313" key="3">
    <source>
        <dbReference type="Proteomes" id="UP000032417"/>
    </source>
</evidence>
<dbReference type="OrthoDB" id="1491239at2"/>
<protein>
    <recommendedName>
        <fullName evidence="4">Outer membrane protein</fullName>
    </recommendedName>
</protein>
<dbReference type="EMBL" id="LN515532">
    <property type="protein sequence ID" value="CEA17133.1"/>
    <property type="molecule type" value="Genomic_DNA"/>
</dbReference>
<proteinExistence type="predicted"/>
<reference evidence="2 3" key="1">
    <citation type="submission" date="2014-08" db="EMBL/GenBank/DDBJ databases">
        <authorList>
            <person name="Wibberg D."/>
        </authorList>
    </citation>
    <scope>NUCLEOTIDE SEQUENCE [LARGE SCALE GENOMIC DNA]</scope>
    <source>
        <strain evidence="3">ING2-E5B</strain>
    </source>
</reference>
<dbReference type="STRING" id="1562970.ING2E5B_2408"/>
<evidence type="ECO:0000313" key="2">
    <source>
        <dbReference type="EMBL" id="CEA17133.1"/>
    </source>
</evidence>
<dbReference type="AlphaFoldDB" id="A0A098C3Z4"/>
<organism evidence="2 3">
    <name type="scientific">Fermentimonas caenicola</name>
    <dbReference type="NCBI Taxonomy" id="1562970"/>
    <lineage>
        <taxon>Bacteria</taxon>
        <taxon>Pseudomonadati</taxon>
        <taxon>Bacteroidota</taxon>
        <taxon>Bacteroidia</taxon>
        <taxon>Bacteroidales</taxon>
        <taxon>Dysgonomonadaceae</taxon>
        <taxon>Fermentimonas</taxon>
    </lineage>
</organism>
<dbReference type="HOGENOM" id="CLU_047829_1_0_10"/>
<feature type="chain" id="PRO_5001938844" description="Outer membrane protein" evidence="1">
    <location>
        <begin position="24"/>
        <end position="446"/>
    </location>
</feature>
<feature type="signal peptide" evidence="1">
    <location>
        <begin position="1"/>
        <end position="23"/>
    </location>
</feature>
<dbReference type="Proteomes" id="UP000032417">
    <property type="component" value="Chromosome 1"/>
</dbReference>
<dbReference type="SUPFAM" id="SSF56935">
    <property type="entry name" value="Porins"/>
    <property type="match status" value="1"/>
</dbReference>